<dbReference type="HOGENOM" id="CLU_093674_4_1_6"/>
<dbReference type="PANTHER" id="PTHR34980:SF2">
    <property type="entry name" value="INNER MEMBRANE PROTEIN YHAH-RELATED"/>
    <property type="match status" value="1"/>
</dbReference>
<feature type="transmembrane region" description="Helical" evidence="1">
    <location>
        <begin position="23"/>
        <end position="40"/>
    </location>
</feature>
<reference evidence="2 3" key="1">
    <citation type="journal article" date="2013" name="Genome Biol. Evol.">
        <title>Genomic Diversity of "Deep Ecotype" Alteromonas macleodii Isolates: Evidence for Pan-Mediterranean Clonal Frames.</title>
        <authorList>
            <person name="Lopez-Perez M."/>
            <person name="Gonzaga A."/>
            <person name="Rodriguez-Valera F."/>
        </authorList>
    </citation>
    <scope>NUCLEOTIDE SEQUENCE [LARGE SCALE GENOMIC DNA]</scope>
    <source>
        <strain evidence="3">'English Channel 615'</strain>
        <plasmid evidence="3">Plasmid</plasmid>
    </source>
</reference>
<accession>S5AL59</accession>
<protein>
    <recommendedName>
        <fullName evidence="4">DUF805 domain-containing protein</fullName>
    </recommendedName>
</protein>
<sequence length="113" mass="13126">MNYFLDGVKRYVDFSGRARRKEFWMYFLFYTIFYFVAAVIEELTGNPFITVIYALALMLPTLSIGARRLHDIGRTGWWQLLNIIPLLGFIVLIVFFVQDSKSDNKYGANPKAA</sequence>
<evidence type="ECO:0000313" key="2">
    <source>
        <dbReference type="EMBL" id="AGP79909.1"/>
    </source>
</evidence>
<dbReference type="BioCyc" id="AMAC1300253:G12YX-3556-MONOMER"/>
<dbReference type="PANTHER" id="PTHR34980">
    <property type="entry name" value="INNER MEMBRANE PROTEIN-RELATED-RELATED"/>
    <property type="match status" value="1"/>
</dbReference>
<dbReference type="Proteomes" id="UP000014909">
    <property type="component" value="Plasmid unnamed"/>
</dbReference>
<name>S5AL59_9ALTE</name>
<dbReference type="PATRIC" id="fig|1300253.3.peg.4678"/>
<keyword evidence="1" id="KW-0472">Membrane</keyword>
<feature type="transmembrane region" description="Helical" evidence="1">
    <location>
        <begin position="77"/>
        <end position="97"/>
    </location>
</feature>
<dbReference type="Pfam" id="PF05656">
    <property type="entry name" value="DUF805"/>
    <property type="match status" value="1"/>
</dbReference>
<dbReference type="AlphaFoldDB" id="S5AL59"/>
<dbReference type="EMBL" id="CP004847">
    <property type="protein sequence ID" value="AGP79909.1"/>
    <property type="molecule type" value="Genomic_DNA"/>
</dbReference>
<geneLocation type="plasmid" evidence="2">
    <name>unnamed</name>
</geneLocation>
<evidence type="ECO:0000256" key="1">
    <source>
        <dbReference type="SAM" id="Phobius"/>
    </source>
</evidence>
<dbReference type="KEGG" id="amh:I633_22446"/>
<dbReference type="GO" id="GO:0005886">
    <property type="term" value="C:plasma membrane"/>
    <property type="evidence" value="ECO:0007669"/>
    <property type="project" value="TreeGrafter"/>
</dbReference>
<keyword evidence="1" id="KW-0812">Transmembrane</keyword>
<evidence type="ECO:0000313" key="3">
    <source>
        <dbReference type="Proteomes" id="UP000014909"/>
    </source>
</evidence>
<evidence type="ECO:0008006" key="4">
    <source>
        <dbReference type="Google" id="ProtNLM"/>
    </source>
</evidence>
<feature type="transmembrane region" description="Helical" evidence="1">
    <location>
        <begin position="46"/>
        <end position="65"/>
    </location>
</feature>
<proteinExistence type="predicted"/>
<organism evidence="2 3">
    <name type="scientific">Alteromonas mediterranea 615</name>
    <dbReference type="NCBI Taxonomy" id="1300253"/>
    <lineage>
        <taxon>Bacteria</taxon>
        <taxon>Pseudomonadati</taxon>
        <taxon>Pseudomonadota</taxon>
        <taxon>Gammaproteobacteria</taxon>
        <taxon>Alteromonadales</taxon>
        <taxon>Alteromonadaceae</taxon>
        <taxon>Alteromonas/Salinimonas group</taxon>
        <taxon>Alteromonas</taxon>
    </lineage>
</organism>
<keyword evidence="2" id="KW-0614">Plasmid</keyword>
<dbReference type="InterPro" id="IPR008523">
    <property type="entry name" value="DUF805"/>
</dbReference>
<gene>
    <name evidence="2" type="ORF">I633_22446</name>
</gene>
<keyword evidence="1" id="KW-1133">Transmembrane helix</keyword>